<dbReference type="PANTHER" id="PTHR43280:SF32">
    <property type="entry name" value="TRANSCRIPTIONAL REGULATORY PROTEIN"/>
    <property type="match status" value="1"/>
</dbReference>
<evidence type="ECO:0000313" key="5">
    <source>
        <dbReference type="EMBL" id="PCE63069.1"/>
    </source>
</evidence>
<evidence type="ECO:0000259" key="4">
    <source>
        <dbReference type="PROSITE" id="PS01124"/>
    </source>
</evidence>
<name>A0A2A4G264_9FLAO</name>
<sequence length="283" mass="32978">MRYEYHNPKLGSILGFTDDIRQEQPHFSTLEGTIYILWNRNTESTCLQIDGEQIPLGPNQLMTTTYLHQLSFDEAHLPITAFLFNREFYCIADHDAEVSCNGILFFGTQDLPVMTIPPEQCRKFETLHEVFLDEFSTSDNIQGDMLQMLLKRLIIVCTRLAKDQLIVQKLDNDQIDIIRKFNFLVDMHFREKRKVSDYADMLFKSPKTLSNLFSIYNQKSPQQIIQDRLALEAKRLMLYTDKQTQEIAYELGFNDPAHFSRFFKRMTGKSASAFREAPFGKAS</sequence>
<evidence type="ECO:0000256" key="3">
    <source>
        <dbReference type="ARBA" id="ARBA00023163"/>
    </source>
</evidence>
<dbReference type="PANTHER" id="PTHR43280">
    <property type="entry name" value="ARAC-FAMILY TRANSCRIPTIONAL REGULATOR"/>
    <property type="match status" value="1"/>
</dbReference>
<dbReference type="GO" id="GO:0043565">
    <property type="term" value="F:sequence-specific DNA binding"/>
    <property type="evidence" value="ECO:0007669"/>
    <property type="project" value="InterPro"/>
</dbReference>
<evidence type="ECO:0000313" key="6">
    <source>
        <dbReference type="Proteomes" id="UP000219559"/>
    </source>
</evidence>
<feature type="domain" description="HTH araC/xylS-type" evidence="4">
    <location>
        <begin position="179"/>
        <end position="277"/>
    </location>
</feature>
<reference evidence="5 6" key="1">
    <citation type="submission" date="2017-04" db="EMBL/GenBank/DDBJ databases">
        <title>A new member of the family Flavobacteriaceae isolated from ascidians.</title>
        <authorList>
            <person name="Chen L."/>
        </authorList>
    </citation>
    <scope>NUCLEOTIDE SEQUENCE [LARGE SCALE GENOMIC DNA]</scope>
    <source>
        <strain evidence="5 6">HQA918</strain>
    </source>
</reference>
<dbReference type="Gene3D" id="1.10.10.60">
    <property type="entry name" value="Homeodomain-like"/>
    <property type="match status" value="1"/>
</dbReference>
<keyword evidence="1" id="KW-0805">Transcription regulation</keyword>
<dbReference type="Proteomes" id="UP000219559">
    <property type="component" value="Unassembled WGS sequence"/>
</dbReference>
<accession>A0A2A4G264</accession>
<evidence type="ECO:0000256" key="1">
    <source>
        <dbReference type="ARBA" id="ARBA00023015"/>
    </source>
</evidence>
<evidence type="ECO:0000256" key="2">
    <source>
        <dbReference type="ARBA" id="ARBA00023125"/>
    </source>
</evidence>
<gene>
    <name evidence="5" type="ORF">B7P33_17505</name>
</gene>
<dbReference type="Pfam" id="PF12833">
    <property type="entry name" value="HTH_18"/>
    <property type="match status" value="1"/>
</dbReference>
<dbReference type="SUPFAM" id="SSF46689">
    <property type="entry name" value="Homeodomain-like"/>
    <property type="match status" value="1"/>
</dbReference>
<protein>
    <submittedName>
        <fullName evidence="5">AraC family transcriptional regulator</fullName>
    </submittedName>
</protein>
<comment type="caution">
    <text evidence="5">The sequence shown here is derived from an EMBL/GenBank/DDBJ whole genome shotgun (WGS) entry which is preliminary data.</text>
</comment>
<dbReference type="EMBL" id="NBWU01000007">
    <property type="protein sequence ID" value="PCE63069.1"/>
    <property type="molecule type" value="Genomic_DNA"/>
</dbReference>
<dbReference type="PROSITE" id="PS01124">
    <property type="entry name" value="HTH_ARAC_FAMILY_2"/>
    <property type="match status" value="1"/>
</dbReference>
<proteinExistence type="predicted"/>
<organism evidence="5 6">
    <name type="scientific">Sediminicola luteus</name>
    <dbReference type="NCBI Taxonomy" id="319238"/>
    <lineage>
        <taxon>Bacteria</taxon>
        <taxon>Pseudomonadati</taxon>
        <taxon>Bacteroidota</taxon>
        <taxon>Flavobacteriia</taxon>
        <taxon>Flavobacteriales</taxon>
        <taxon>Flavobacteriaceae</taxon>
        <taxon>Sediminicola</taxon>
    </lineage>
</organism>
<dbReference type="RefSeq" id="WP_097441177.1">
    <property type="nucleotide sequence ID" value="NZ_KZ300477.1"/>
</dbReference>
<dbReference type="InterPro" id="IPR018060">
    <property type="entry name" value="HTH_AraC"/>
</dbReference>
<keyword evidence="2" id="KW-0238">DNA-binding</keyword>
<dbReference type="InterPro" id="IPR009057">
    <property type="entry name" value="Homeodomain-like_sf"/>
</dbReference>
<dbReference type="GO" id="GO:0003700">
    <property type="term" value="F:DNA-binding transcription factor activity"/>
    <property type="evidence" value="ECO:0007669"/>
    <property type="project" value="InterPro"/>
</dbReference>
<dbReference type="OrthoDB" id="2666928at2"/>
<dbReference type="AlphaFoldDB" id="A0A2A4G264"/>
<keyword evidence="6" id="KW-1185">Reference proteome</keyword>
<dbReference type="SMART" id="SM00342">
    <property type="entry name" value="HTH_ARAC"/>
    <property type="match status" value="1"/>
</dbReference>
<keyword evidence="3" id="KW-0804">Transcription</keyword>